<dbReference type="Pfam" id="PF12682">
    <property type="entry name" value="Flavodoxin_4"/>
    <property type="match status" value="1"/>
</dbReference>
<dbReference type="Proteomes" id="UP000823904">
    <property type="component" value="Unassembled WGS sequence"/>
</dbReference>
<evidence type="ECO:0000259" key="2">
    <source>
        <dbReference type="Pfam" id="PF12682"/>
    </source>
</evidence>
<accession>A0A9D2T982</accession>
<dbReference type="AlphaFoldDB" id="A0A9D2T982"/>
<evidence type="ECO:0000313" key="3">
    <source>
        <dbReference type="EMBL" id="HJC49996.1"/>
    </source>
</evidence>
<feature type="domain" description="Flavodoxin-like" evidence="2">
    <location>
        <begin position="75"/>
        <end position="219"/>
    </location>
</feature>
<reference evidence="3" key="2">
    <citation type="submission" date="2021-04" db="EMBL/GenBank/DDBJ databases">
        <authorList>
            <person name="Gilroy R."/>
        </authorList>
    </citation>
    <scope>NUCLEOTIDE SEQUENCE</scope>
    <source>
        <strain evidence="3">ChiSjej3B21-8574</strain>
    </source>
</reference>
<dbReference type="InterPro" id="IPR008254">
    <property type="entry name" value="Flavodoxin/NO_synth"/>
</dbReference>
<proteinExistence type="predicted"/>
<feature type="chain" id="PRO_5039632978" evidence="1">
    <location>
        <begin position="21"/>
        <end position="225"/>
    </location>
</feature>
<gene>
    <name evidence="3" type="ORF">H9754_05345</name>
</gene>
<reference evidence="3" key="1">
    <citation type="journal article" date="2021" name="PeerJ">
        <title>Extensive microbial diversity within the chicken gut microbiome revealed by metagenomics and culture.</title>
        <authorList>
            <person name="Gilroy R."/>
            <person name="Ravi A."/>
            <person name="Getino M."/>
            <person name="Pursley I."/>
            <person name="Horton D.L."/>
            <person name="Alikhan N.F."/>
            <person name="Baker D."/>
            <person name="Gharbi K."/>
            <person name="Hall N."/>
            <person name="Watson M."/>
            <person name="Adriaenssens E.M."/>
            <person name="Foster-Nyarko E."/>
            <person name="Jarju S."/>
            <person name="Secka A."/>
            <person name="Antonio M."/>
            <person name="Oren A."/>
            <person name="Chaudhuri R.R."/>
            <person name="La Ragione R."/>
            <person name="Hildebrand F."/>
            <person name="Pallen M.J."/>
        </authorList>
    </citation>
    <scope>NUCLEOTIDE SEQUENCE</scope>
    <source>
        <strain evidence="3">ChiSjej3B21-8574</strain>
    </source>
</reference>
<evidence type="ECO:0000313" key="4">
    <source>
        <dbReference type="Proteomes" id="UP000823904"/>
    </source>
</evidence>
<dbReference type="PANTHER" id="PTHR39201:SF1">
    <property type="entry name" value="FLAVODOXIN-LIKE DOMAIN-CONTAINING PROTEIN"/>
    <property type="match status" value="1"/>
</dbReference>
<dbReference type="GO" id="GO:0010181">
    <property type="term" value="F:FMN binding"/>
    <property type="evidence" value="ECO:0007669"/>
    <property type="project" value="InterPro"/>
</dbReference>
<dbReference type="GO" id="GO:0016651">
    <property type="term" value="F:oxidoreductase activity, acting on NAD(P)H"/>
    <property type="evidence" value="ECO:0007669"/>
    <property type="project" value="UniProtKB-ARBA"/>
</dbReference>
<dbReference type="EMBL" id="DWWD01000022">
    <property type="protein sequence ID" value="HJC49996.1"/>
    <property type="molecule type" value="Genomic_DNA"/>
</dbReference>
<evidence type="ECO:0000256" key="1">
    <source>
        <dbReference type="SAM" id="SignalP"/>
    </source>
</evidence>
<feature type="signal peptide" evidence="1">
    <location>
        <begin position="1"/>
        <end position="20"/>
    </location>
</feature>
<dbReference type="PANTHER" id="PTHR39201">
    <property type="entry name" value="EXPORTED PROTEIN-RELATED"/>
    <property type="match status" value="1"/>
</dbReference>
<sequence length="225" mass="24183">MKKKWMVFVCLLCLSAVSWGCSGGGSGASTETETQAVDAAKNGDAKILTVYFTMPETDGTDAVSGASRIVENGDVVGNTQFVAQQIQDTAGGDLFQIETTKTYPGDHDALVDEASQEQDEDARPELSSEIDNFDQYDVVFVGYPNWWGDMPQAMYTFFDTYDFSGKTIIPFVTHGGSGFSDTISSIETLEPDAEVVSSGLSIARDDVADAGGDIKTWVEDLGFAK</sequence>
<dbReference type="InterPro" id="IPR029039">
    <property type="entry name" value="Flavoprotein-like_sf"/>
</dbReference>
<keyword evidence="1" id="KW-0732">Signal</keyword>
<dbReference type="SUPFAM" id="SSF52218">
    <property type="entry name" value="Flavoproteins"/>
    <property type="match status" value="1"/>
</dbReference>
<organism evidence="3 4">
    <name type="scientific">Candidatus Anaerostipes avistercoris</name>
    <dbReference type="NCBI Taxonomy" id="2838462"/>
    <lineage>
        <taxon>Bacteria</taxon>
        <taxon>Bacillati</taxon>
        <taxon>Bacillota</taxon>
        <taxon>Clostridia</taxon>
        <taxon>Lachnospirales</taxon>
        <taxon>Lachnospiraceae</taxon>
        <taxon>Anaerostipes</taxon>
    </lineage>
</organism>
<name>A0A9D2T982_9FIRM</name>
<protein>
    <submittedName>
        <fullName evidence="3">Flavodoxin</fullName>
    </submittedName>
</protein>
<dbReference type="NCBIfam" id="NF005389">
    <property type="entry name" value="PRK06934.1"/>
    <property type="match status" value="1"/>
</dbReference>
<comment type="caution">
    <text evidence="3">The sequence shown here is derived from an EMBL/GenBank/DDBJ whole genome shotgun (WGS) entry which is preliminary data.</text>
</comment>
<dbReference type="Gene3D" id="3.40.50.360">
    <property type="match status" value="1"/>
</dbReference>